<evidence type="ECO:0000313" key="2">
    <source>
        <dbReference type="EMBL" id="GEO12241.1"/>
    </source>
</evidence>
<gene>
    <name evidence="2" type="ORF">SAE01_47370</name>
</gene>
<protein>
    <recommendedName>
        <fullName evidence="1">YdhG-like domain-containing protein</fullName>
    </recommendedName>
</protein>
<sequence length="205" mass="23313">MASIDPRVDDYISKSAEFARPILSHLRQLVHTACPEVKETIKWSFPNFEYAGAILCSMAAFKQHCTFGFWLGSLMPDPDKLLEAVGEKTSMGHLGQIKSLDDLPKDEILIRYIREAMVLNEKGVKVKKEKSAAPKNVEAPSWFLDALQKSPTASVAFEKFSPSHRREYIEWVTEAKTEATRSKRLATAIEWMTEGKTRNWKYAKC</sequence>
<evidence type="ECO:0000313" key="3">
    <source>
        <dbReference type="Proteomes" id="UP000321513"/>
    </source>
</evidence>
<feature type="domain" description="YdhG-like" evidence="1">
    <location>
        <begin position="20"/>
        <end position="117"/>
    </location>
</feature>
<dbReference type="SUPFAM" id="SSF159888">
    <property type="entry name" value="YdhG-like"/>
    <property type="match status" value="1"/>
</dbReference>
<dbReference type="InterPro" id="IPR014922">
    <property type="entry name" value="YdhG-like"/>
</dbReference>
<reference evidence="2 3" key="1">
    <citation type="submission" date="2019-07" db="EMBL/GenBank/DDBJ databases">
        <title>Whole genome shotgun sequence of Segetibacter aerophilus NBRC 106135.</title>
        <authorList>
            <person name="Hosoyama A."/>
            <person name="Uohara A."/>
            <person name="Ohji S."/>
            <person name="Ichikawa N."/>
        </authorList>
    </citation>
    <scope>NUCLEOTIDE SEQUENCE [LARGE SCALE GENOMIC DNA]</scope>
    <source>
        <strain evidence="2 3">NBRC 106135</strain>
    </source>
</reference>
<keyword evidence="3" id="KW-1185">Reference proteome</keyword>
<evidence type="ECO:0000259" key="1">
    <source>
        <dbReference type="Pfam" id="PF08818"/>
    </source>
</evidence>
<dbReference type="Proteomes" id="UP000321513">
    <property type="component" value="Unassembled WGS sequence"/>
</dbReference>
<dbReference type="Pfam" id="PF08818">
    <property type="entry name" value="DUF1801"/>
    <property type="match status" value="1"/>
</dbReference>
<accession>A0A512BJT3</accession>
<proteinExistence type="predicted"/>
<dbReference type="RefSeq" id="WP_147206359.1">
    <property type="nucleotide sequence ID" value="NZ_BJYT01000047.1"/>
</dbReference>
<dbReference type="Gene3D" id="3.90.1150.200">
    <property type="match status" value="1"/>
</dbReference>
<dbReference type="OrthoDB" id="9800461at2"/>
<name>A0A512BJT3_9BACT</name>
<dbReference type="Pfam" id="PF13376">
    <property type="entry name" value="OmdA"/>
    <property type="match status" value="1"/>
</dbReference>
<dbReference type="AlphaFoldDB" id="A0A512BJT3"/>
<dbReference type="EMBL" id="BJYT01000047">
    <property type="protein sequence ID" value="GEO12241.1"/>
    <property type="molecule type" value="Genomic_DNA"/>
</dbReference>
<comment type="caution">
    <text evidence="2">The sequence shown here is derived from an EMBL/GenBank/DDBJ whole genome shotgun (WGS) entry which is preliminary data.</text>
</comment>
<organism evidence="2 3">
    <name type="scientific">Segetibacter aerophilus</name>
    <dbReference type="NCBI Taxonomy" id="670293"/>
    <lineage>
        <taxon>Bacteria</taxon>
        <taxon>Pseudomonadati</taxon>
        <taxon>Bacteroidota</taxon>
        <taxon>Chitinophagia</taxon>
        <taxon>Chitinophagales</taxon>
        <taxon>Chitinophagaceae</taxon>
        <taxon>Segetibacter</taxon>
    </lineage>
</organism>